<dbReference type="PANTHER" id="PTHR37838:SF1">
    <property type="entry name" value="NA(+)-TRANSLOCATING NADH-QUINONE REDUCTASE SUBUNIT C"/>
    <property type="match status" value="1"/>
</dbReference>
<comment type="caution">
    <text evidence="19">The sequence shown here is derived from an EMBL/GenBank/DDBJ whole genome shotgun (WGS) entry which is preliminary data.</text>
</comment>
<accession>A0A437R4L1</accession>
<keyword evidence="1 16" id="KW-0813">Transport</keyword>
<comment type="catalytic activity">
    <reaction evidence="16 17">
        <text>a ubiquinone + n Na(+)(in) + NADH + H(+) = a ubiquinol + n Na(+)(out) + NAD(+)</text>
        <dbReference type="Rhea" id="RHEA:47748"/>
        <dbReference type="Rhea" id="RHEA-COMP:9565"/>
        <dbReference type="Rhea" id="RHEA-COMP:9566"/>
        <dbReference type="ChEBI" id="CHEBI:15378"/>
        <dbReference type="ChEBI" id="CHEBI:16389"/>
        <dbReference type="ChEBI" id="CHEBI:17976"/>
        <dbReference type="ChEBI" id="CHEBI:29101"/>
        <dbReference type="ChEBI" id="CHEBI:57540"/>
        <dbReference type="ChEBI" id="CHEBI:57945"/>
        <dbReference type="EC" id="7.2.1.1"/>
    </reaction>
</comment>
<reference evidence="19 20" key="1">
    <citation type="submission" date="2019-01" db="EMBL/GenBank/DDBJ databases">
        <authorList>
            <person name="Chen W.-M."/>
        </authorList>
    </citation>
    <scope>NUCLEOTIDE SEQUENCE [LARGE SCALE GENOMIC DNA]</scope>
    <source>
        <strain evidence="19 20">KYPC3</strain>
    </source>
</reference>
<evidence type="ECO:0000256" key="17">
    <source>
        <dbReference type="PIRNR" id="PIRNR009437"/>
    </source>
</evidence>
<comment type="subcellular location">
    <subcellularLocation>
        <location evidence="16">Cell membrane</location>
        <topology evidence="16">Single-pass membrane protein</topology>
    </subcellularLocation>
</comment>
<keyword evidence="4 16" id="KW-0597">Phosphoprotein</keyword>
<comment type="cofactor">
    <cofactor evidence="16 17">
        <name>FMN</name>
        <dbReference type="ChEBI" id="CHEBI:58210"/>
    </cofactor>
</comment>
<feature type="modified residue" description="FMN phosphoryl threonine" evidence="16">
    <location>
        <position position="228"/>
    </location>
</feature>
<keyword evidence="3" id="KW-0997">Cell inner membrane</keyword>
<gene>
    <name evidence="16" type="primary">nqrC</name>
    <name evidence="19" type="ORF">EOE67_00520</name>
</gene>
<dbReference type="OrthoDB" id="9786835at2"/>
<dbReference type="Proteomes" id="UP000283077">
    <property type="component" value="Unassembled WGS sequence"/>
</dbReference>
<keyword evidence="2 16" id="KW-1003">Cell membrane</keyword>
<keyword evidence="13 16" id="KW-0830">Ubiquinone</keyword>
<dbReference type="GO" id="GO:0005886">
    <property type="term" value="C:plasma membrane"/>
    <property type="evidence" value="ECO:0007669"/>
    <property type="project" value="UniProtKB-SubCell"/>
</dbReference>
<dbReference type="PIRSF" id="PIRSF009437">
    <property type="entry name" value="NQR-1_subunit_C"/>
    <property type="match status" value="1"/>
</dbReference>
<keyword evidence="10 16" id="KW-0520">NAD</keyword>
<dbReference type="AlphaFoldDB" id="A0A437R4L1"/>
<keyword evidence="8 16" id="KW-1278">Translocase</keyword>
<dbReference type="InterPro" id="IPR010204">
    <property type="entry name" value="NqrC"/>
</dbReference>
<dbReference type="GO" id="GO:0010181">
    <property type="term" value="F:FMN binding"/>
    <property type="evidence" value="ECO:0007669"/>
    <property type="project" value="UniProtKB-UniRule"/>
</dbReference>
<evidence type="ECO:0000256" key="8">
    <source>
        <dbReference type="ARBA" id="ARBA00022967"/>
    </source>
</evidence>
<dbReference type="EC" id="7.2.1.1" evidence="16 17"/>
<evidence type="ECO:0000313" key="20">
    <source>
        <dbReference type="Proteomes" id="UP000283077"/>
    </source>
</evidence>
<keyword evidence="15 16" id="KW-0739">Sodium transport</keyword>
<evidence type="ECO:0000256" key="15">
    <source>
        <dbReference type="ARBA" id="ARBA00023201"/>
    </source>
</evidence>
<dbReference type="Pfam" id="PF04205">
    <property type="entry name" value="FMN_bind"/>
    <property type="match status" value="1"/>
</dbReference>
<dbReference type="NCBIfam" id="TIGR01938">
    <property type="entry name" value="nqrC"/>
    <property type="match status" value="1"/>
</dbReference>
<evidence type="ECO:0000256" key="7">
    <source>
        <dbReference type="ARBA" id="ARBA00022692"/>
    </source>
</evidence>
<proteinExistence type="inferred from homology"/>
<evidence type="ECO:0000313" key="19">
    <source>
        <dbReference type="EMBL" id="RVU41718.1"/>
    </source>
</evidence>
<dbReference type="GO" id="GO:0016655">
    <property type="term" value="F:oxidoreductase activity, acting on NAD(P)H, quinone or similar compound as acceptor"/>
    <property type="evidence" value="ECO:0007669"/>
    <property type="project" value="UniProtKB-UniRule"/>
</dbReference>
<keyword evidence="11 16" id="KW-0915">Sodium</keyword>
<keyword evidence="12 16" id="KW-0406">Ion transport</keyword>
<evidence type="ECO:0000256" key="13">
    <source>
        <dbReference type="ARBA" id="ARBA00023075"/>
    </source>
</evidence>
<keyword evidence="6 16" id="KW-0288">FMN</keyword>
<keyword evidence="14 16" id="KW-0472">Membrane</keyword>
<evidence type="ECO:0000256" key="11">
    <source>
        <dbReference type="ARBA" id="ARBA00023053"/>
    </source>
</evidence>
<keyword evidence="9 16" id="KW-1133">Transmembrane helix</keyword>
<dbReference type="GO" id="GO:0006814">
    <property type="term" value="P:sodium ion transport"/>
    <property type="evidence" value="ECO:0007669"/>
    <property type="project" value="UniProtKB-UniRule"/>
</dbReference>
<feature type="transmembrane region" description="Helical" evidence="16">
    <location>
        <begin position="12"/>
        <end position="33"/>
    </location>
</feature>
<comment type="caution">
    <text evidence="16">Lacks conserved residue(s) required for the propagation of feature annotation.</text>
</comment>
<dbReference type="NCBIfam" id="NF003746">
    <property type="entry name" value="PRK05346.1-1"/>
    <property type="match status" value="1"/>
</dbReference>
<evidence type="ECO:0000256" key="10">
    <source>
        <dbReference type="ARBA" id="ARBA00023027"/>
    </source>
</evidence>
<comment type="similarity">
    <text evidence="16 17">Belongs to the NqrC family.</text>
</comment>
<evidence type="ECO:0000256" key="2">
    <source>
        <dbReference type="ARBA" id="ARBA00022475"/>
    </source>
</evidence>
<keyword evidence="20" id="KW-1185">Reference proteome</keyword>
<feature type="domain" description="FMN-binding" evidence="18">
    <location>
        <begin position="146"/>
        <end position="245"/>
    </location>
</feature>
<dbReference type="HAMAP" id="MF_00427">
    <property type="entry name" value="NqrC"/>
    <property type="match status" value="1"/>
</dbReference>
<dbReference type="SMART" id="SM00900">
    <property type="entry name" value="FMN_bind"/>
    <property type="match status" value="1"/>
</dbReference>
<name>A0A437R4L1_9GAMM</name>
<evidence type="ECO:0000256" key="5">
    <source>
        <dbReference type="ARBA" id="ARBA00022630"/>
    </source>
</evidence>
<comment type="subunit">
    <text evidence="16 17">Composed of six subunits; NqrA, NqrB, NqrC, NqrD, NqrE and NqrF.</text>
</comment>
<sequence>MSSNNESIGKTFFVVIGLCLICAIFVSTAAVGLRPMQNENKLLDAQKNILAAVGMLDGADVKAQFEKHVQIRLVDLDTGEFVDQDPLTYDYRKMMKDPAGSISLDEKDDQAKIKTRAKIAPVYLAYAEGVASKNVTSLVLPVHGYGLWSTMHGFLALDKDGNTIKGLNYYEHGETPGLGAEIQNPKWVAQFVGKKLMDDAGNPAIKILKPGNADATSAHQVDGLSGATITSNGVQNTFAFWSGAKGFAPFLTKVRQGALNNG</sequence>
<evidence type="ECO:0000256" key="1">
    <source>
        <dbReference type="ARBA" id="ARBA00022448"/>
    </source>
</evidence>
<evidence type="ECO:0000256" key="4">
    <source>
        <dbReference type="ARBA" id="ARBA00022553"/>
    </source>
</evidence>
<keyword evidence="5 16" id="KW-0285">Flavoprotein</keyword>
<protein>
    <recommendedName>
        <fullName evidence="16 17">Na(+)-translocating NADH-quinone reductase subunit C</fullName>
        <shortName evidence="16 17">Na(+)-NQR subunit C</shortName>
        <shortName evidence="16 17">Na(+)-translocating NQR subunit C</shortName>
        <ecNumber evidence="16 17">7.2.1.1</ecNumber>
    </recommendedName>
    <alternativeName>
        <fullName evidence="16 17">NQR complex subunit C</fullName>
    </alternativeName>
    <alternativeName>
        <fullName evidence="16 17">NQR-1 subunit C</fullName>
    </alternativeName>
</protein>
<evidence type="ECO:0000256" key="9">
    <source>
        <dbReference type="ARBA" id="ARBA00022989"/>
    </source>
</evidence>
<dbReference type="PANTHER" id="PTHR37838">
    <property type="entry name" value="NA(+)-TRANSLOCATING NADH-QUINONE REDUCTASE SUBUNIT C"/>
    <property type="match status" value="1"/>
</dbReference>
<dbReference type="RefSeq" id="WP_127697113.1">
    <property type="nucleotide sequence ID" value="NZ_SACS01000001.1"/>
</dbReference>
<evidence type="ECO:0000256" key="12">
    <source>
        <dbReference type="ARBA" id="ARBA00023065"/>
    </source>
</evidence>
<organism evidence="19 20">
    <name type="scientific">Rheinheimera riviphila</name>
    <dbReference type="NCBI Taxonomy" id="1834037"/>
    <lineage>
        <taxon>Bacteria</taxon>
        <taxon>Pseudomonadati</taxon>
        <taxon>Pseudomonadota</taxon>
        <taxon>Gammaproteobacteria</taxon>
        <taxon>Chromatiales</taxon>
        <taxon>Chromatiaceae</taxon>
        <taxon>Rheinheimera</taxon>
    </lineage>
</organism>
<keyword evidence="7 16" id="KW-0812">Transmembrane</keyword>
<evidence type="ECO:0000256" key="16">
    <source>
        <dbReference type="HAMAP-Rule" id="MF_00427"/>
    </source>
</evidence>
<dbReference type="EMBL" id="SACS01000001">
    <property type="protein sequence ID" value="RVU41718.1"/>
    <property type="molecule type" value="Genomic_DNA"/>
</dbReference>
<evidence type="ECO:0000256" key="3">
    <source>
        <dbReference type="ARBA" id="ARBA00022519"/>
    </source>
</evidence>
<evidence type="ECO:0000259" key="18">
    <source>
        <dbReference type="SMART" id="SM00900"/>
    </source>
</evidence>
<evidence type="ECO:0000256" key="14">
    <source>
        <dbReference type="ARBA" id="ARBA00023136"/>
    </source>
</evidence>
<evidence type="ECO:0000256" key="6">
    <source>
        <dbReference type="ARBA" id="ARBA00022643"/>
    </source>
</evidence>
<dbReference type="InterPro" id="IPR007329">
    <property type="entry name" value="FMN-bd"/>
</dbReference>
<comment type="function">
    <text evidence="16">NQR complex catalyzes the reduction of ubiquinone-1 to ubiquinol by two successive reactions, coupled with the transport of Na(+) ions from the cytoplasm to the periplasm. NqrA to NqrE are probably involved in the second step, the conversion of ubisemiquinone to ubiquinol.</text>
</comment>
<dbReference type="NCBIfam" id="NF003749">
    <property type="entry name" value="PRK05346.1-5"/>
    <property type="match status" value="1"/>
</dbReference>